<dbReference type="AlphaFoldDB" id="A0A077MDF2"/>
<evidence type="ECO:0000313" key="1">
    <source>
        <dbReference type="EMBL" id="CCI54684.1"/>
    </source>
</evidence>
<protein>
    <submittedName>
        <fullName evidence="1">Uncharacterized protein</fullName>
    </submittedName>
</protein>
<dbReference type="EMBL" id="CAJC01000194">
    <property type="protein sequence ID" value="CCI54684.1"/>
    <property type="molecule type" value="Genomic_DNA"/>
</dbReference>
<dbReference type="STRING" id="1193518.BN13_80053"/>
<gene>
    <name evidence="1" type="ORF">BN13_80053</name>
</gene>
<keyword evidence="2" id="KW-1185">Reference proteome</keyword>
<name>A0A077MDF2_9MICO</name>
<reference evidence="1 2" key="1">
    <citation type="journal article" date="2013" name="ISME J.">
        <title>A metabolic model for members of the genus Tetrasphaera involved in enhanced biological phosphorus removal.</title>
        <authorList>
            <person name="Kristiansen R."/>
            <person name="Nguyen H.T.T."/>
            <person name="Saunders A.M."/>
            <person name="Nielsen J.L."/>
            <person name="Wimmer R."/>
            <person name="Le V.Q."/>
            <person name="McIlroy S.J."/>
            <person name="Petrovski S."/>
            <person name="Seviour R.J."/>
            <person name="Calteau A."/>
            <person name="Nielsen K.L."/>
            <person name="Nielsen P.H."/>
        </authorList>
    </citation>
    <scope>NUCLEOTIDE SEQUENCE [LARGE SCALE GENOMIC DNA]</scope>
    <source>
        <strain evidence="1 2">Ben 74</strain>
    </source>
</reference>
<dbReference type="Proteomes" id="UP000035720">
    <property type="component" value="Unassembled WGS sequence"/>
</dbReference>
<comment type="caution">
    <text evidence="1">The sequence shown here is derived from an EMBL/GenBank/DDBJ whole genome shotgun (WGS) entry which is preliminary data.</text>
</comment>
<sequence length="57" mass="6416">MWSDCAPPTRIDADGDQFWEVDGQPHRDNGLPAVMRADGTTEYWVHGVRQPPPAIRV</sequence>
<proteinExistence type="predicted"/>
<accession>A0A077MDF2</accession>
<evidence type="ECO:0000313" key="2">
    <source>
        <dbReference type="Proteomes" id="UP000035720"/>
    </source>
</evidence>
<organism evidence="1 2">
    <name type="scientific">Nostocoides jenkinsii Ben 74</name>
    <dbReference type="NCBI Taxonomy" id="1193518"/>
    <lineage>
        <taxon>Bacteria</taxon>
        <taxon>Bacillati</taxon>
        <taxon>Actinomycetota</taxon>
        <taxon>Actinomycetes</taxon>
        <taxon>Micrococcales</taxon>
        <taxon>Intrasporangiaceae</taxon>
        <taxon>Nostocoides</taxon>
    </lineage>
</organism>